<name>A0A0F6MLI1_TREDN</name>
<feature type="chain" id="PRO_5002508321" description="Lipoprotein" evidence="1">
    <location>
        <begin position="18"/>
        <end position="152"/>
    </location>
</feature>
<dbReference type="PROSITE" id="PS51257">
    <property type="entry name" value="PROKAR_LIPOPROTEIN"/>
    <property type="match status" value="1"/>
</dbReference>
<dbReference type="HOGENOM" id="CLU_1721546_0_0_12"/>
<dbReference type="AlphaFoldDB" id="A0A0F6MLI1"/>
<feature type="signal peptide" evidence="1">
    <location>
        <begin position="1"/>
        <end position="17"/>
    </location>
</feature>
<proteinExistence type="predicted"/>
<gene>
    <name evidence="2" type="ORF">HMPREF9723_02451</name>
</gene>
<reference evidence="2" key="1">
    <citation type="submission" date="2012-01" db="EMBL/GenBank/DDBJ databases">
        <title>The Genome Sequence of Treponema denticola OTK.</title>
        <authorList>
            <consortium name="The Broad Institute Genome Sequencing Platform"/>
            <person name="Earl A."/>
            <person name="Ward D."/>
            <person name="Feldgarden M."/>
            <person name="Gevers D."/>
            <person name="Blanton J.M."/>
            <person name="Fenno C.J."/>
            <person name="Baranova O.V."/>
            <person name="Mathney J."/>
            <person name="Dewhirst F.E."/>
            <person name="Izard J."/>
            <person name="Young S.K."/>
            <person name="Zeng Q."/>
            <person name="Gargeya S."/>
            <person name="Fitzgerald M."/>
            <person name="Haas B."/>
            <person name="Abouelleil A."/>
            <person name="Alvarado L."/>
            <person name="Arachchi H.M."/>
            <person name="Berlin A."/>
            <person name="Chapman S.B."/>
            <person name="Gearin G."/>
            <person name="Goldberg J."/>
            <person name="Griggs A."/>
            <person name="Gujja S."/>
            <person name="Hansen M."/>
            <person name="Heiman D."/>
            <person name="Howarth C."/>
            <person name="Larimer J."/>
            <person name="Lui A."/>
            <person name="MacDonald P.J.P."/>
            <person name="McCowen C."/>
            <person name="Montmayeur A."/>
            <person name="Murphy C."/>
            <person name="Neiman D."/>
            <person name="Pearson M."/>
            <person name="Priest M."/>
            <person name="Roberts A."/>
            <person name="Saif S."/>
            <person name="Shea T."/>
            <person name="Sisk P."/>
            <person name="Stolte C."/>
            <person name="Sykes S."/>
            <person name="Wortman J."/>
            <person name="Nusbaum C."/>
            <person name="Birren B."/>
        </authorList>
    </citation>
    <scope>NUCLEOTIDE SEQUENCE [LARGE SCALE GENOMIC DNA]</scope>
    <source>
        <strain evidence="2">OTK</strain>
    </source>
</reference>
<evidence type="ECO:0000256" key="1">
    <source>
        <dbReference type="SAM" id="SignalP"/>
    </source>
</evidence>
<sequence>MKWFSKLTVLLTTVLLALVFVGCKQPTSNEGNKVTKLVAPTNLVINSITKGPITTKVNCTFIYNGKIGLDGATSAILGYSTTNDYSTAMYESVGGIATSTANVDVGENTRTVNYSNFTPVSGTKYYFWIKVTSASNSISDSSWSKVAEFTYH</sequence>
<evidence type="ECO:0000313" key="2">
    <source>
        <dbReference type="EMBL" id="EMB19754.1"/>
    </source>
</evidence>
<comment type="caution">
    <text evidence="2">The sequence shown here is derived from an EMBL/GenBank/DDBJ whole genome shotgun (WGS) entry which is preliminary data.</text>
</comment>
<organism evidence="2">
    <name type="scientific">Treponema denticola OTK</name>
    <dbReference type="NCBI Taxonomy" id="999434"/>
    <lineage>
        <taxon>Bacteria</taxon>
        <taxon>Pseudomonadati</taxon>
        <taxon>Spirochaetota</taxon>
        <taxon>Spirochaetia</taxon>
        <taxon>Spirochaetales</taxon>
        <taxon>Treponemataceae</taxon>
        <taxon>Treponema</taxon>
    </lineage>
</organism>
<dbReference type="EMBL" id="AGDY01000010">
    <property type="protein sequence ID" value="EMB19754.1"/>
    <property type="molecule type" value="Genomic_DNA"/>
</dbReference>
<protein>
    <recommendedName>
        <fullName evidence="3">Lipoprotein</fullName>
    </recommendedName>
</protein>
<evidence type="ECO:0008006" key="3">
    <source>
        <dbReference type="Google" id="ProtNLM"/>
    </source>
</evidence>
<keyword evidence="1" id="KW-0732">Signal</keyword>
<dbReference type="RefSeq" id="WP_002668739.1">
    <property type="nucleotide sequence ID" value="NZ_CM001797.1"/>
</dbReference>
<dbReference type="Proteomes" id="UP000011701">
    <property type="component" value="Chromosome"/>
</dbReference>
<accession>A0A0F6MLI1</accession>